<sequence>MKLLFHFSVLAFTHGVAAASFPGNTANTGIIREYHFEITDVTVAPDGYPWPVINGSTMVADWGDTVMVHVTNALQSSTNGTSFSFHVIRQNYTNMMDRVIPITQCPKAIQYGSSWYHSHFGLQVWEGVVGGIVINGPASTKYGEDEGILFPNDWTHQTSPSEPRKCFNFPVDNNALTIIANELVPIQPHSTTILSIDIGQRYDVIITADKSFGVDNFWLRAIPQAACSENDSADNIRSIVYYGDSPGIPNTTGYTYVDNCEMKIHPIFNQLCVIAMANKCEYLLRLYLDGFTMQVKWDNPNLLQIYNNEKVDEWVYVLIESSIPTPHPIHLHEHDFSILAQGTGNYTASSYTTLINPLRRDTATLPTAGYLLLTFQADNPMFGFALQFVERYHIIRDLIDEDSLTGTCESWNAFSTDKVVEGDSGI</sequence>
<dbReference type="Gene3D" id="2.60.40.420">
    <property type="entry name" value="Cupredoxins - blue copper proteins"/>
    <property type="match status" value="3"/>
</dbReference>
<evidence type="ECO:0000256" key="3">
    <source>
        <dbReference type="SAM" id="SignalP"/>
    </source>
</evidence>
<evidence type="ECO:0000259" key="5">
    <source>
        <dbReference type="Pfam" id="PF07731"/>
    </source>
</evidence>
<evidence type="ECO:0000259" key="4">
    <source>
        <dbReference type="Pfam" id="PF00394"/>
    </source>
</evidence>
<feature type="signal peptide" evidence="3">
    <location>
        <begin position="1"/>
        <end position="18"/>
    </location>
</feature>
<name>A0AAD4KXJ6_9EURO</name>
<dbReference type="InterPro" id="IPR045087">
    <property type="entry name" value="Cu-oxidase_fam"/>
</dbReference>
<feature type="domain" description="Plastocyanin-like" evidence="4">
    <location>
        <begin position="167"/>
        <end position="241"/>
    </location>
</feature>
<dbReference type="RefSeq" id="XP_046076408.1">
    <property type="nucleotide sequence ID" value="XM_046217840.1"/>
</dbReference>
<keyword evidence="3" id="KW-0732">Signal</keyword>
<keyword evidence="8" id="KW-1185">Reference proteome</keyword>
<dbReference type="Pfam" id="PF07731">
    <property type="entry name" value="Cu-oxidase_2"/>
    <property type="match status" value="1"/>
</dbReference>
<evidence type="ECO:0000256" key="2">
    <source>
        <dbReference type="ARBA" id="ARBA00023008"/>
    </source>
</evidence>
<keyword evidence="2" id="KW-0186">Copper</keyword>
<dbReference type="PANTHER" id="PTHR11709:SF502">
    <property type="entry name" value="MULTICOPPER OXIDASE"/>
    <property type="match status" value="1"/>
</dbReference>
<dbReference type="PANTHER" id="PTHR11709">
    <property type="entry name" value="MULTI-COPPER OXIDASE"/>
    <property type="match status" value="1"/>
</dbReference>
<evidence type="ECO:0000313" key="8">
    <source>
        <dbReference type="Proteomes" id="UP001201262"/>
    </source>
</evidence>
<evidence type="ECO:0000256" key="1">
    <source>
        <dbReference type="ARBA" id="ARBA00010609"/>
    </source>
</evidence>
<dbReference type="InterPro" id="IPR008972">
    <property type="entry name" value="Cupredoxin"/>
</dbReference>
<evidence type="ECO:0000313" key="7">
    <source>
        <dbReference type="EMBL" id="KAH8703390.1"/>
    </source>
</evidence>
<dbReference type="InterPro" id="IPR001117">
    <property type="entry name" value="Cu-oxidase_2nd"/>
</dbReference>
<protein>
    <submittedName>
        <fullName evidence="7">Cupredoxin</fullName>
    </submittedName>
</protein>
<comment type="caution">
    <text evidence="7">The sequence shown here is derived from an EMBL/GenBank/DDBJ whole genome shotgun (WGS) entry which is preliminary data.</text>
</comment>
<dbReference type="GO" id="GO:0016491">
    <property type="term" value="F:oxidoreductase activity"/>
    <property type="evidence" value="ECO:0007669"/>
    <property type="project" value="InterPro"/>
</dbReference>
<dbReference type="Proteomes" id="UP001201262">
    <property type="component" value="Unassembled WGS sequence"/>
</dbReference>
<organism evidence="7 8">
    <name type="scientific">Talaromyces proteolyticus</name>
    <dbReference type="NCBI Taxonomy" id="1131652"/>
    <lineage>
        <taxon>Eukaryota</taxon>
        <taxon>Fungi</taxon>
        <taxon>Dikarya</taxon>
        <taxon>Ascomycota</taxon>
        <taxon>Pezizomycotina</taxon>
        <taxon>Eurotiomycetes</taxon>
        <taxon>Eurotiomycetidae</taxon>
        <taxon>Eurotiales</taxon>
        <taxon>Trichocomaceae</taxon>
        <taxon>Talaromyces</taxon>
        <taxon>Talaromyces sect. Bacilispori</taxon>
    </lineage>
</organism>
<accession>A0AAD4KXJ6</accession>
<dbReference type="Pfam" id="PF07732">
    <property type="entry name" value="Cu-oxidase_3"/>
    <property type="match status" value="1"/>
</dbReference>
<dbReference type="AlphaFoldDB" id="A0AAD4KXJ6"/>
<evidence type="ECO:0000259" key="6">
    <source>
        <dbReference type="Pfam" id="PF07732"/>
    </source>
</evidence>
<feature type="domain" description="Plastocyanin-like" evidence="5">
    <location>
        <begin position="302"/>
        <end position="381"/>
    </location>
</feature>
<comment type="similarity">
    <text evidence="1">Belongs to the multicopper oxidase family.</text>
</comment>
<dbReference type="InterPro" id="IPR011706">
    <property type="entry name" value="Cu-oxidase_C"/>
</dbReference>
<dbReference type="SUPFAM" id="SSF49503">
    <property type="entry name" value="Cupredoxins"/>
    <property type="match status" value="3"/>
</dbReference>
<gene>
    <name evidence="7" type="ORF">BGW36DRAFT_393743</name>
</gene>
<dbReference type="InterPro" id="IPR011707">
    <property type="entry name" value="Cu-oxidase-like_N"/>
</dbReference>
<reference evidence="7" key="1">
    <citation type="submission" date="2021-12" db="EMBL/GenBank/DDBJ databases">
        <title>Convergent genome expansion in fungi linked to evolution of root-endophyte symbiosis.</title>
        <authorList>
            <consortium name="DOE Joint Genome Institute"/>
            <person name="Ke Y.-H."/>
            <person name="Bonito G."/>
            <person name="Liao H.-L."/>
            <person name="Looney B."/>
            <person name="Rojas-Flechas A."/>
            <person name="Nash J."/>
            <person name="Hameed K."/>
            <person name="Schadt C."/>
            <person name="Martin F."/>
            <person name="Crous P.W."/>
            <person name="Miettinen O."/>
            <person name="Magnuson J.K."/>
            <person name="Labbe J."/>
            <person name="Jacobson D."/>
            <person name="Doktycz M.J."/>
            <person name="Veneault-Fourrey C."/>
            <person name="Kuo A."/>
            <person name="Mondo S."/>
            <person name="Calhoun S."/>
            <person name="Riley R."/>
            <person name="Ohm R."/>
            <person name="LaButti K."/>
            <person name="Andreopoulos B."/>
            <person name="Pangilinan J."/>
            <person name="Nolan M."/>
            <person name="Tritt A."/>
            <person name="Clum A."/>
            <person name="Lipzen A."/>
            <person name="Daum C."/>
            <person name="Barry K."/>
            <person name="Grigoriev I.V."/>
            <person name="Vilgalys R."/>
        </authorList>
    </citation>
    <scope>NUCLEOTIDE SEQUENCE</scope>
    <source>
        <strain evidence="7">PMI_201</strain>
    </source>
</reference>
<feature type="chain" id="PRO_5042284105" evidence="3">
    <location>
        <begin position="19"/>
        <end position="426"/>
    </location>
</feature>
<proteinExistence type="inferred from homology"/>
<dbReference type="GeneID" id="70248127"/>
<dbReference type="EMBL" id="JAJTJA010000002">
    <property type="protein sequence ID" value="KAH8703390.1"/>
    <property type="molecule type" value="Genomic_DNA"/>
</dbReference>
<dbReference type="Pfam" id="PF00394">
    <property type="entry name" value="Cu-oxidase"/>
    <property type="match status" value="1"/>
</dbReference>
<feature type="domain" description="Plastocyanin-like" evidence="6">
    <location>
        <begin position="55"/>
        <end position="138"/>
    </location>
</feature>
<dbReference type="GO" id="GO:0005507">
    <property type="term" value="F:copper ion binding"/>
    <property type="evidence" value="ECO:0007669"/>
    <property type="project" value="InterPro"/>
</dbReference>